<protein>
    <submittedName>
        <fullName evidence="1">Uncharacterized protein</fullName>
    </submittedName>
</protein>
<dbReference type="AlphaFoldDB" id="I3T5P9"/>
<proteinExistence type="evidence at transcript level"/>
<name>I3T5P9_LOTJA</name>
<dbReference type="EMBL" id="BT148047">
    <property type="protein sequence ID" value="AFK47841.1"/>
    <property type="molecule type" value="mRNA"/>
</dbReference>
<sequence length="52" mass="6221">MLKLFLRTWNQNHQRKGVSNHQSTLRSQHSMLTSSLHLHEFTNLVERKFESS</sequence>
<reference evidence="1" key="1">
    <citation type="submission" date="2012-05" db="EMBL/GenBank/DDBJ databases">
        <authorList>
            <person name="Krishnakumar V."/>
            <person name="Cheung F."/>
            <person name="Xiao Y."/>
            <person name="Chan A."/>
            <person name="Moskal W.A."/>
            <person name="Town C.D."/>
        </authorList>
    </citation>
    <scope>NUCLEOTIDE SEQUENCE</scope>
</reference>
<organism evidence="1">
    <name type="scientific">Lotus japonicus</name>
    <name type="common">Lotus corniculatus var. japonicus</name>
    <dbReference type="NCBI Taxonomy" id="34305"/>
    <lineage>
        <taxon>Eukaryota</taxon>
        <taxon>Viridiplantae</taxon>
        <taxon>Streptophyta</taxon>
        <taxon>Embryophyta</taxon>
        <taxon>Tracheophyta</taxon>
        <taxon>Spermatophyta</taxon>
        <taxon>Magnoliopsida</taxon>
        <taxon>eudicotyledons</taxon>
        <taxon>Gunneridae</taxon>
        <taxon>Pentapetalae</taxon>
        <taxon>rosids</taxon>
        <taxon>fabids</taxon>
        <taxon>Fabales</taxon>
        <taxon>Fabaceae</taxon>
        <taxon>Papilionoideae</taxon>
        <taxon>50 kb inversion clade</taxon>
        <taxon>NPAAA clade</taxon>
        <taxon>Hologalegina</taxon>
        <taxon>robinioid clade</taxon>
        <taxon>Loteae</taxon>
        <taxon>Lotus</taxon>
    </lineage>
</organism>
<accession>I3T5P9</accession>
<evidence type="ECO:0000313" key="1">
    <source>
        <dbReference type="EMBL" id="AFK47841.1"/>
    </source>
</evidence>